<comment type="caution">
    <text evidence="1">The sequence shown here is derived from an EMBL/GenBank/DDBJ whole genome shotgun (WGS) entry which is preliminary data.</text>
</comment>
<dbReference type="EMBL" id="CACRXK020012737">
    <property type="protein sequence ID" value="CAB4023891.1"/>
    <property type="molecule type" value="Genomic_DNA"/>
</dbReference>
<dbReference type="Proteomes" id="UP001152795">
    <property type="component" value="Unassembled WGS sequence"/>
</dbReference>
<proteinExistence type="predicted"/>
<organism evidence="1 2">
    <name type="scientific">Paramuricea clavata</name>
    <name type="common">Red gorgonian</name>
    <name type="synonym">Violescent sea-whip</name>
    <dbReference type="NCBI Taxonomy" id="317549"/>
    <lineage>
        <taxon>Eukaryota</taxon>
        <taxon>Metazoa</taxon>
        <taxon>Cnidaria</taxon>
        <taxon>Anthozoa</taxon>
        <taxon>Octocorallia</taxon>
        <taxon>Malacalcyonacea</taxon>
        <taxon>Plexauridae</taxon>
        <taxon>Paramuricea</taxon>
    </lineage>
</organism>
<feature type="non-terminal residue" evidence="1">
    <location>
        <position position="76"/>
    </location>
</feature>
<evidence type="ECO:0000313" key="1">
    <source>
        <dbReference type="EMBL" id="CAB4023891.1"/>
    </source>
</evidence>
<protein>
    <submittedName>
        <fullName evidence="1">Uncharacterized protein</fullName>
    </submittedName>
</protein>
<keyword evidence="2" id="KW-1185">Reference proteome</keyword>
<evidence type="ECO:0000313" key="2">
    <source>
        <dbReference type="Proteomes" id="UP001152795"/>
    </source>
</evidence>
<reference evidence="1" key="1">
    <citation type="submission" date="2020-04" db="EMBL/GenBank/DDBJ databases">
        <authorList>
            <person name="Alioto T."/>
            <person name="Alioto T."/>
            <person name="Gomez Garrido J."/>
        </authorList>
    </citation>
    <scope>NUCLEOTIDE SEQUENCE</scope>
    <source>
        <strain evidence="1">A484AB</strain>
    </source>
</reference>
<sequence>MSVIDKASDVGVSFTEVAKSPTILLVFDVVEYIALSNGLLIDSPFTDKAAIPVKSSRDVFWQTLIITLAKSELDSP</sequence>
<gene>
    <name evidence="1" type="ORF">PACLA_8A021509</name>
</gene>
<accession>A0A7D9J7Q4</accession>
<name>A0A7D9J7Q4_PARCT</name>
<dbReference type="AlphaFoldDB" id="A0A7D9J7Q4"/>